<dbReference type="PANTHER" id="PTHR11644">
    <property type="entry name" value="CYTIDINE DEAMINASE"/>
    <property type="match status" value="1"/>
</dbReference>
<dbReference type="Gene3D" id="3.40.140.10">
    <property type="entry name" value="Cytidine Deaminase, domain 2"/>
    <property type="match status" value="1"/>
</dbReference>
<evidence type="ECO:0000259" key="2">
    <source>
        <dbReference type="PROSITE" id="PS51747"/>
    </source>
</evidence>
<feature type="domain" description="CMP/dCMP-type deaminase" evidence="2">
    <location>
        <begin position="26"/>
        <end position="148"/>
    </location>
</feature>
<evidence type="ECO:0000256" key="1">
    <source>
        <dbReference type="ARBA" id="ARBA00006576"/>
    </source>
</evidence>
<dbReference type="Proteomes" id="UP000198251">
    <property type="component" value="Chromosome I"/>
</dbReference>
<dbReference type="InterPro" id="IPR050202">
    <property type="entry name" value="Cyt/Deoxycyt_deaminase"/>
</dbReference>
<reference evidence="3 4" key="1">
    <citation type="submission" date="2016-06" db="EMBL/GenBank/DDBJ databases">
        <authorList>
            <person name="Kjaerup R.B."/>
            <person name="Dalgaard T.S."/>
            <person name="Juul-Madsen H.R."/>
        </authorList>
    </citation>
    <scope>NUCLEOTIDE SEQUENCE [LARGE SCALE GENOMIC DNA]</scope>
    <source>
        <strain evidence="3 4">DSM 43913</strain>
    </source>
</reference>
<dbReference type="GO" id="GO:0004126">
    <property type="term" value="F:cytidine deaminase activity"/>
    <property type="evidence" value="ECO:0007669"/>
    <property type="project" value="TreeGrafter"/>
</dbReference>
<accession>A0A1C5GFC2</accession>
<organism evidence="3 4">
    <name type="scientific">Micromonospora echinofusca</name>
    <dbReference type="NCBI Taxonomy" id="47858"/>
    <lineage>
        <taxon>Bacteria</taxon>
        <taxon>Bacillati</taxon>
        <taxon>Actinomycetota</taxon>
        <taxon>Actinomycetes</taxon>
        <taxon>Micromonosporales</taxon>
        <taxon>Micromonosporaceae</taxon>
        <taxon>Micromonospora</taxon>
    </lineage>
</organism>
<dbReference type="InterPro" id="IPR016193">
    <property type="entry name" value="Cytidine_deaminase-like"/>
</dbReference>
<dbReference type="InterPro" id="IPR002125">
    <property type="entry name" value="CMP_dCMP_dom"/>
</dbReference>
<keyword evidence="4" id="KW-1185">Reference proteome</keyword>
<dbReference type="Pfam" id="PF00383">
    <property type="entry name" value="dCMP_cyt_deam_1"/>
    <property type="match status" value="1"/>
</dbReference>
<dbReference type="AlphaFoldDB" id="A0A1C5GFC2"/>
<evidence type="ECO:0000313" key="4">
    <source>
        <dbReference type="Proteomes" id="UP000198251"/>
    </source>
</evidence>
<dbReference type="GO" id="GO:0005829">
    <property type="term" value="C:cytosol"/>
    <property type="evidence" value="ECO:0007669"/>
    <property type="project" value="TreeGrafter"/>
</dbReference>
<gene>
    <name evidence="3" type="ORF">GA0070610_4812</name>
</gene>
<protein>
    <submittedName>
        <fullName evidence="3">Cytidine deaminase</fullName>
    </submittedName>
</protein>
<dbReference type="NCBIfam" id="NF004064">
    <property type="entry name" value="PRK05578.1"/>
    <property type="match status" value="1"/>
</dbReference>
<comment type="similarity">
    <text evidence="1">Belongs to the cytidine and deoxycytidylate deaminase family.</text>
</comment>
<name>A0A1C5GFC2_MICEH</name>
<dbReference type="CDD" id="cd01283">
    <property type="entry name" value="cytidine_deaminase"/>
    <property type="match status" value="1"/>
</dbReference>
<sequence>MPATTHAHPSYAWPVGIRQNDGMTEIDWERLRDAATEVMRHAYVPYSKFPVGAAALVDDGRVVVGCNVENAAYGVVLCAECGVVSSLHATGGGRIVALSCVDATGEPLMPCGRCRQLLWEQGGPECLIEAKGGPLRMAELLPHAFDVADLEAVTGEAPVPVVPDRLAAWRGRGTVFVHPDLSAGQQVWTAYWERSAGDDEGAETGVLEEGPSWGDPAEAITWGLARTPRVVVVDASGAIFWAGEGEPPMEIPTRWGG</sequence>
<proteinExistence type="inferred from homology"/>
<dbReference type="GO" id="GO:0072527">
    <property type="term" value="P:pyrimidine-containing compound metabolic process"/>
    <property type="evidence" value="ECO:0007669"/>
    <property type="project" value="UniProtKB-ARBA"/>
</dbReference>
<dbReference type="SUPFAM" id="SSF53927">
    <property type="entry name" value="Cytidine deaminase-like"/>
    <property type="match status" value="1"/>
</dbReference>
<dbReference type="EMBL" id="LT607733">
    <property type="protein sequence ID" value="SCG18468.1"/>
    <property type="molecule type" value="Genomic_DNA"/>
</dbReference>
<dbReference type="GO" id="GO:0055086">
    <property type="term" value="P:nucleobase-containing small molecule metabolic process"/>
    <property type="evidence" value="ECO:0007669"/>
    <property type="project" value="UniProtKB-ARBA"/>
</dbReference>
<evidence type="ECO:0000313" key="3">
    <source>
        <dbReference type="EMBL" id="SCG18468.1"/>
    </source>
</evidence>
<dbReference type="PANTHER" id="PTHR11644:SF2">
    <property type="entry name" value="CYTIDINE DEAMINASE"/>
    <property type="match status" value="1"/>
</dbReference>
<dbReference type="PROSITE" id="PS51747">
    <property type="entry name" value="CYT_DCMP_DEAMINASES_2"/>
    <property type="match status" value="1"/>
</dbReference>
<dbReference type="GO" id="GO:0008270">
    <property type="term" value="F:zinc ion binding"/>
    <property type="evidence" value="ECO:0007669"/>
    <property type="project" value="TreeGrafter"/>
</dbReference>